<dbReference type="PROSITE" id="PS00798">
    <property type="entry name" value="ALDOKETO_REDUCTASE_1"/>
    <property type="match status" value="1"/>
</dbReference>
<protein>
    <recommendedName>
        <fullName evidence="5">NADP-dependent oxidoreductase domain-containing protein</fullName>
    </recommendedName>
</protein>
<dbReference type="InterPro" id="IPR036812">
    <property type="entry name" value="NAD(P)_OxRdtase_dom_sf"/>
</dbReference>
<evidence type="ECO:0000256" key="4">
    <source>
        <dbReference type="PIRSR" id="PIRSR000097-3"/>
    </source>
</evidence>
<name>A0AA88SM74_9ASTE</name>
<dbReference type="InterPro" id="IPR018170">
    <property type="entry name" value="Aldo/ket_reductase_CS"/>
</dbReference>
<dbReference type="GO" id="GO:0044550">
    <property type="term" value="P:secondary metabolite biosynthetic process"/>
    <property type="evidence" value="ECO:0007669"/>
    <property type="project" value="UniProtKB-ARBA"/>
</dbReference>
<reference evidence="6" key="1">
    <citation type="submission" date="2022-12" db="EMBL/GenBank/DDBJ databases">
        <title>Draft genome assemblies for two species of Escallonia (Escalloniales).</title>
        <authorList>
            <person name="Chanderbali A."/>
            <person name="Dervinis C."/>
            <person name="Anghel I."/>
            <person name="Soltis D."/>
            <person name="Soltis P."/>
            <person name="Zapata F."/>
        </authorList>
    </citation>
    <scope>NUCLEOTIDE SEQUENCE</scope>
    <source>
        <strain evidence="6">UCBG92.1500</strain>
        <tissue evidence="6">Leaf</tissue>
    </source>
</reference>
<keyword evidence="7" id="KW-1185">Reference proteome</keyword>
<organism evidence="6 7">
    <name type="scientific">Escallonia rubra</name>
    <dbReference type="NCBI Taxonomy" id="112253"/>
    <lineage>
        <taxon>Eukaryota</taxon>
        <taxon>Viridiplantae</taxon>
        <taxon>Streptophyta</taxon>
        <taxon>Embryophyta</taxon>
        <taxon>Tracheophyta</taxon>
        <taxon>Spermatophyta</taxon>
        <taxon>Magnoliopsida</taxon>
        <taxon>eudicotyledons</taxon>
        <taxon>Gunneridae</taxon>
        <taxon>Pentapetalae</taxon>
        <taxon>asterids</taxon>
        <taxon>campanulids</taxon>
        <taxon>Escalloniales</taxon>
        <taxon>Escalloniaceae</taxon>
        <taxon>Escallonia</taxon>
    </lineage>
</organism>
<dbReference type="SUPFAM" id="SSF51430">
    <property type="entry name" value="NAD(P)-linked oxidoreductase"/>
    <property type="match status" value="1"/>
</dbReference>
<dbReference type="InterPro" id="IPR020471">
    <property type="entry name" value="AKR"/>
</dbReference>
<dbReference type="CDD" id="cd19124">
    <property type="entry name" value="AKR_AKR4A_4B"/>
    <property type="match status" value="1"/>
</dbReference>
<dbReference type="FunFam" id="3.20.20.100:FF:000014">
    <property type="entry name" value="NAD(P)-linked oxidoreductase superfamily protein"/>
    <property type="match status" value="1"/>
</dbReference>
<evidence type="ECO:0000256" key="3">
    <source>
        <dbReference type="PIRSR" id="PIRSR000097-2"/>
    </source>
</evidence>
<evidence type="ECO:0000313" key="7">
    <source>
        <dbReference type="Proteomes" id="UP001187471"/>
    </source>
</evidence>
<dbReference type="GO" id="GO:0016616">
    <property type="term" value="F:oxidoreductase activity, acting on the CH-OH group of donors, NAD or NADP as acceptor"/>
    <property type="evidence" value="ECO:0007669"/>
    <property type="project" value="InterPro"/>
</dbReference>
<dbReference type="PROSITE" id="PS00062">
    <property type="entry name" value="ALDOKETO_REDUCTASE_2"/>
    <property type="match status" value="1"/>
</dbReference>
<feature type="domain" description="NADP-dependent oxidoreductase" evidence="5">
    <location>
        <begin position="25"/>
        <end position="297"/>
    </location>
</feature>
<dbReference type="PANTHER" id="PTHR11732">
    <property type="entry name" value="ALDO/KETO REDUCTASE"/>
    <property type="match status" value="1"/>
</dbReference>
<dbReference type="PIRSF" id="PIRSF000097">
    <property type="entry name" value="AKR"/>
    <property type="match status" value="1"/>
</dbReference>
<dbReference type="Pfam" id="PF00248">
    <property type="entry name" value="Aldo_ket_red"/>
    <property type="match status" value="1"/>
</dbReference>
<feature type="site" description="Lowers pKa of active site Tyr" evidence="4">
    <location>
        <position position="91"/>
    </location>
</feature>
<dbReference type="PRINTS" id="PR00069">
    <property type="entry name" value="ALDKETRDTASE"/>
</dbReference>
<feature type="active site" description="Proton donor" evidence="2">
    <location>
        <position position="61"/>
    </location>
</feature>
<dbReference type="Gene3D" id="3.20.20.100">
    <property type="entry name" value="NADP-dependent oxidoreductase domain"/>
    <property type="match status" value="1"/>
</dbReference>
<evidence type="ECO:0000313" key="6">
    <source>
        <dbReference type="EMBL" id="KAK2994375.1"/>
    </source>
</evidence>
<dbReference type="PROSITE" id="PS00063">
    <property type="entry name" value="ALDOKETO_REDUCTASE_3"/>
    <property type="match status" value="1"/>
</dbReference>
<evidence type="ECO:0000259" key="5">
    <source>
        <dbReference type="Pfam" id="PF00248"/>
    </source>
</evidence>
<comment type="caution">
    <text evidence="6">The sequence shown here is derived from an EMBL/GenBank/DDBJ whole genome shotgun (WGS) entry which is preliminary data.</text>
</comment>
<sequence length="326" mass="36087">MGEETFISVPDISLSSGIGRGMPALGLGTAADPPVESEVIRNAVLEAIEVGYRHFDTAALYNSEQPLGEAVAEAIPRGLIKSREELFITSKLWCSDAHPEHILPAIQKTLGNLKIDYLDLYLIHWPISSKAGIHEYPIKKEDFLPMDFKSVWAAMEECQKSGLTKAIGVSNFSSKKLADLLAVAAISPAVNQVEVNPCWQQKKLREFCKENGILVVAYAALGAVGTFYGTNRVMESEVLKEIADARGKTIPQVCLRWAYEQGIGVLVKSFNKDRIKQNLQLFSWELSEEESKKISEIPQSRACLGTDYTSVHGPYKTIEELWDGEL</sequence>
<keyword evidence="1" id="KW-0560">Oxidoreductase</keyword>
<dbReference type="AlphaFoldDB" id="A0AA88SM74"/>
<evidence type="ECO:0000256" key="1">
    <source>
        <dbReference type="ARBA" id="ARBA00023002"/>
    </source>
</evidence>
<evidence type="ECO:0000256" key="2">
    <source>
        <dbReference type="PIRSR" id="PIRSR000097-1"/>
    </source>
</evidence>
<gene>
    <name evidence="6" type="ORF">RJ640_029490</name>
</gene>
<feature type="binding site" evidence="3">
    <location>
        <position position="124"/>
    </location>
    <ligand>
        <name>substrate</name>
    </ligand>
</feature>
<proteinExistence type="predicted"/>
<dbReference type="EMBL" id="JAVXUO010000208">
    <property type="protein sequence ID" value="KAK2994375.1"/>
    <property type="molecule type" value="Genomic_DNA"/>
</dbReference>
<dbReference type="Proteomes" id="UP001187471">
    <property type="component" value="Unassembled WGS sequence"/>
</dbReference>
<accession>A0AA88SM74</accession>
<dbReference type="InterPro" id="IPR023210">
    <property type="entry name" value="NADP_OxRdtase_dom"/>
</dbReference>
<dbReference type="InterPro" id="IPR044497">
    <property type="entry name" value="AKR4A/B"/>
</dbReference>